<dbReference type="AlphaFoldDB" id="A0AAD6GSD6"/>
<protein>
    <recommendedName>
        <fullName evidence="2">Amidohydrolase-related domain-containing protein</fullName>
    </recommendedName>
</protein>
<dbReference type="InterPro" id="IPR011059">
    <property type="entry name" value="Metal-dep_hydrolase_composite"/>
</dbReference>
<evidence type="ECO:0000313" key="3">
    <source>
        <dbReference type="EMBL" id="KAJ5585697.1"/>
    </source>
</evidence>
<feature type="signal peptide" evidence="1">
    <location>
        <begin position="1"/>
        <end position="16"/>
    </location>
</feature>
<evidence type="ECO:0000313" key="4">
    <source>
        <dbReference type="Proteomes" id="UP001216150"/>
    </source>
</evidence>
<dbReference type="SUPFAM" id="SSF51556">
    <property type="entry name" value="Metallo-dependent hydrolases"/>
    <property type="match status" value="1"/>
</dbReference>
<dbReference type="InterPro" id="IPR006680">
    <property type="entry name" value="Amidohydro-rel"/>
</dbReference>
<comment type="caution">
    <text evidence="3">The sequence shown here is derived from an EMBL/GenBank/DDBJ whole genome shotgun (WGS) entry which is preliminary data.</text>
</comment>
<dbReference type="PANTHER" id="PTHR43135">
    <property type="entry name" value="ALPHA-D-RIBOSE 1-METHYLPHOSPHONATE 5-TRIPHOSPHATE DIPHOSPHATASE"/>
    <property type="match status" value="1"/>
</dbReference>
<dbReference type="Proteomes" id="UP001216150">
    <property type="component" value="Unassembled WGS sequence"/>
</dbReference>
<evidence type="ECO:0000259" key="2">
    <source>
        <dbReference type="Pfam" id="PF01979"/>
    </source>
</evidence>
<accession>A0AAD6GSD6</accession>
<sequence>MYLQVILAGLLAFAAACELPEHMKRALPTKTVIKNVHIFDGNQFSAKTSSIVIVGGMISNAPALGATNIVDGAGGYLIPGLIDSHCHVTSCAYLTTMRQYGITTALDMGTYPYSAISSCKGHGVTDIRGSGAAATVNGTAISKIPATPSLLRTVSRKAQIISKFSSTPLGPDPTTVAAIVEAAHEAGKRVISHATTYADYSVAEGAEVDIPCHVPLDAPINASSIASLISNKSTVVPTLIMMQSIVNNTGAPPIVYTSAAEASVSNMHNGGVPILVGTDANTSPFVPANPPFGSSIHDELELLVAAGLPPAQAIQGATSLAATKFGLYDRGAIKAGFRADLALLSADPTTNIKNSRSIQKVWVDGVEADIA</sequence>
<dbReference type="InterPro" id="IPR032466">
    <property type="entry name" value="Metal_Hydrolase"/>
</dbReference>
<keyword evidence="4" id="KW-1185">Reference proteome</keyword>
<feature type="chain" id="PRO_5042171450" description="Amidohydrolase-related domain-containing protein" evidence="1">
    <location>
        <begin position="17"/>
        <end position="371"/>
    </location>
</feature>
<dbReference type="PANTHER" id="PTHR43135:SF3">
    <property type="entry name" value="ALPHA-D-RIBOSE 1-METHYLPHOSPHONATE 5-TRIPHOSPHATE DIPHOSPHATASE"/>
    <property type="match status" value="1"/>
</dbReference>
<name>A0AAD6GSD6_9EURO</name>
<reference evidence="3 4" key="1">
    <citation type="journal article" date="2023" name="IMA Fungus">
        <title>Comparative genomic study of the Penicillium genus elucidates a diverse pangenome and 15 lateral gene transfer events.</title>
        <authorList>
            <person name="Petersen C."/>
            <person name="Sorensen T."/>
            <person name="Nielsen M.R."/>
            <person name="Sondergaard T.E."/>
            <person name="Sorensen J.L."/>
            <person name="Fitzpatrick D.A."/>
            <person name="Frisvad J.C."/>
            <person name="Nielsen K.L."/>
        </authorList>
    </citation>
    <scope>NUCLEOTIDE SEQUENCE [LARGE SCALE GENOMIC DNA]</scope>
    <source>
        <strain evidence="3 4">IBT 29057</strain>
    </source>
</reference>
<dbReference type="Pfam" id="PF01979">
    <property type="entry name" value="Amidohydro_1"/>
    <property type="match status" value="1"/>
</dbReference>
<dbReference type="SUPFAM" id="SSF51338">
    <property type="entry name" value="Composite domain of metallo-dependent hydrolases"/>
    <property type="match status" value="1"/>
</dbReference>
<evidence type="ECO:0000256" key="1">
    <source>
        <dbReference type="SAM" id="SignalP"/>
    </source>
</evidence>
<proteinExistence type="predicted"/>
<dbReference type="InterPro" id="IPR051781">
    <property type="entry name" value="Metallo-dep_Hydrolase"/>
</dbReference>
<dbReference type="Gene3D" id="3.20.20.140">
    <property type="entry name" value="Metal-dependent hydrolases"/>
    <property type="match status" value="2"/>
</dbReference>
<feature type="domain" description="Amidohydrolase-related" evidence="2">
    <location>
        <begin position="76"/>
        <end position="366"/>
    </location>
</feature>
<organism evidence="3 4">
    <name type="scientific">Penicillium hetheringtonii</name>
    <dbReference type="NCBI Taxonomy" id="911720"/>
    <lineage>
        <taxon>Eukaryota</taxon>
        <taxon>Fungi</taxon>
        <taxon>Dikarya</taxon>
        <taxon>Ascomycota</taxon>
        <taxon>Pezizomycotina</taxon>
        <taxon>Eurotiomycetes</taxon>
        <taxon>Eurotiomycetidae</taxon>
        <taxon>Eurotiales</taxon>
        <taxon>Aspergillaceae</taxon>
        <taxon>Penicillium</taxon>
    </lineage>
</organism>
<dbReference type="EMBL" id="JAQJAC010000004">
    <property type="protein sequence ID" value="KAJ5585697.1"/>
    <property type="molecule type" value="Genomic_DNA"/>
</dbReference>
<keyword evidence="1" id="KW-0732">Signal</keyword>
<gene>
    <name evidence="3" type="ORF">N7450_005484</name>
</gene>
<dbReference type="Gene3D" id="2.30.40.10">
    <property type="entry name" value="Urease, subunit C, domain 1"/>
    <property type="match status" value="2"/>
</dbReference>
<dbReference type="GO" id="GO:0016810">
    <property type="term" value="F:hydrolase activity, acting on carbon-nitrogen (but not peptide) bonds"/>
    <property type="evidence" value="ECO:0007669"/>
    <property type="project" value="InterPro"/>
</dbReference>